<feature type="signal peptide" evidence="2">
    <location>
        <begin position="1"/>
        <end position="19"/>
    </location>
</feature>
<feature type="chain" id="PRO_5015964620" description="GLPGLI family protein" evidence="2">
    <location>
        <begin position="20"/>
        <end position="306"/>
    </location>
</feature>
<dbReference type="AlphaFoldDB" id="A0A2W5FB97"/>
<sequence>MLKKFIVLSLAILPFISKAQIALFSNDKNEKLKDPEPSIGIVYYDFSYVSDTTKPENVSNQTMALSFGKDYSKFYSSTFKTEDSLIKADLTRQITEQNGLGNINLSARSSIKGTPDVFLIDLKSEKIFEVKRIGMKSYLVSGDNNTINWDIQDSTKKIGDYTCQKAVGLSKGRNYIVWFSTDLPYSYGPRRLFGLPGLILEAYDETNRIVYHFKSLEMTTSGQLGLPENGIPATAKEYKDLEKAFKADPSGFLKSSMQGSVSGASFGAPAGGNVQIKSITINKGDGPNGKKSSPKIINFPIDLTED</sequence>
<reference evidence="3 4" key="1">
    <citation type="submission" date="2017-11" db="EMBL/GenBank/DDBJ databases">
        <title>Infants hospitalized years apart are colonized by the same room-sourced microbial strains.</title>
        <authorList>
            <person name="Brooks B."/>
            <person name="Olm M.R."/>
            <person name="Firek B.A."/>
            <person name="Baker R."/>
            <person name="Thomas B.C."/>
            <person name="Morowitz M.J."/>
            <person name="Banfield J.F."/>
        </authorList>
    </citation>
    <scope>NUCLEOTIDE SEQUENCE [LARGE SCALE GENOMIC DNA]</scope>
    <source>
        <strain evidence="3">S2_009_000_R2_76</strain>
    </source>
</reference>
<evidence type="ECO:0000313" key="4">
    <source>
        <dbReference type="Proteomes" id="UP000249645"/>
    </source>
</evidence>
<dbReference type="InterPro" id="IPR005901">
    <property type="entry name" value="GLPGLI"/>
</dbReference>
<keyword evidence="2" id="KW-0732">Signal</keyword>
<dbReference type="Proteomes" id="UP000249645">
    <property type="component" value="Unassembled WGS sequence"/>
</dbReference>
<gene>
    <name evidence="3" type="ORF">DI598_01195</name>
</gene>
<dbReference type="NCBIfam" id="TIGR01200">
    <property type="entry name" value="GLPGLI"/>
    <property type="match status" value="1"/>
</dbReference>
<organism evidence="3 4">
    <name type="scientific">Pseudopedobacter saltans</name>
    <dbReference type="NCBI Taxonomy" id="151895"/>
    <lineage>
        <taxon>Bacteria</taxon>
        <taxon>Pseudomonadati</taxon>
        <taxon>Bacteroidota</taxon>
        <taxon>Sphingobacteriia</taxon>
        <taxon>Sphingobacteriales</taxon>
        <taxon>Sphingobacteriaceae</taxon>
        <taxon>Pseudopedobacter</taxon>
    </lineage>
</organism>
<proteinExistence type="predicted"/>
<dbReference type="EMBL" id="QFOI01000009">
    <property type="protein sequence ID" value="PZP52223.1"/>
    <property type="molecule type" value="Genomic_DNA"/>
</dbReference>
<name>A0A2W5FB97_9SPHI</name>
<evidence type="ECO:0000313" key="3">
    <source>
        <dbReference type="EMBL" id="PZP52223.1"/>
    </source>
</evidence>
<dbReference type="Pfam" id="PF09697">
    <property type="entry name" value="Porph_ging"/>
    <property type="match status" value="1"/>
</dbReference>
<comment type="caution">
    <text evidence="3">The sequence shown here is derived from an EMBL/GenBank/DDBJ whole genome shotgun (WGS) entry which is preliminary data.</text>
</comment>
<feature type="region of interest" description="Disordered" evidence="1">
    <location>
        <begin position="278"/>
        <end position="306"/>
    </location>
</feature>
<accession>A0A2W5FB97</accession>
<evidence type="ECO:0008006" key="5">
    <source>
        <dbReference type="Google" id="ProtNLM"/>
    </source>
</evidence>
<evidence type="ECO:0000256" key="2">
    <source>
        <dbReference type="SAM" id="SignalP"/>
    </source>
</evidence>
<evidence type="ECO:0000256" key="1">
    <source>
        <dbReference type="SAM" id="MobiDB-lite"/>
    </source>
</evidence>
<protein>
    <recommendedName>
        <fullName evidence="5">GLPGLI family protein</fullName>
    </recommendedName>
</protein>